<dbReference type="AlphaFoldDB" id="A0A6P6Y902"/>
<accession>A0A6P6Y902</accession>
<proteinExistence type="predicted"/>
<sequence>MDHTRKCFAIKFIRPIIHTRPKCVNQSPRLPLRTGDIVRITSLFLYEDFSRQFTDEDHDKVIELTNWNVSILLEAKIRSIKANHQYYVDCAFQVLCTLKYDNRIILACWNEFIQKIYNENKIIFISVYGIHRVVATVLKPLDFIVVYNLLIKSDNFSYAKHSYILYDGINFGRCIRLAEENSELAIALKAQIEKKCVLGETFDPEIYLNQSLSQIIEISNDEEDDQDDGCLPSKPNQPT</sequence>
<evidence type="ECO:0000313" key="1">
    <source>
        <dbReference type="Proteomes" id="UP000515146"/>
    </source>
</evidence>
<protein>
    <submittedName>
        <fullName evidence="2">Uncharacterized protein LOC113795059</fullName>
    </submittedName>
</protein>
<evidence type="ECO:0000313" key="2">
    <source>
        <dbReference type="RefSeq" id="XP_027201039.1"/>
    </source>
</evidence>
<reference evidence="2" key="1">
    <citation type="submission" date="2025-08" db="UniProtKB">
        <authorList>
            <consortium name="RefSeq"/>
        </authorList>
    </citation>
    <scope>IDENTIFICATION</scope>
    <source>
        <strain evidence="2">Airmid</strain>
    </source>
</reference>
<dbReference type="Proteomes" id="UP000515146">
    <property type="component" value="Unplaced"/>
</dbReference>
<dbReference type="Gene3D" id="2.40.50.140">
    <property type="entry name" value="Nucleic acid-binding proteins"/>
    <property type="match status" value="1"/>
</dbReference>
<dbReference type="InParanoid" id="A0A6P6Y902"/>
<keyword evidence="1" id="KW-1185">Reference proteome</keyword>
<dbReference type="InterPro" id="IPR012340">
    <property type="entry name" value="NA-bd_OB-fold"/>
</dbReference>
<dbReference type="OrthoDB" id="6497461at2759"/>
<dbReference type="KEGG" id="dpte:113795059"/>
<dbReference type="RefSeq" id="XP_027201039.1">
    <property type="nucleotide sequence ID" value="XM_027345238.1"/>
</dbReference>
<gene>
    <name evidence="2" type="primary">LOC113795059</name>
</gene>
<organism evidence="1 2">
    <name type="scientific">Dermatophagoides pteronyssinus</name>
    <name type="common">European house dust mite</name>
    <dbReference type="NCBI Taxonomy" id="6956"/>
    <lineage>
        <taxon>Eukaryota</taxon>
        <taxon>Metazoa</taxon>
        <taxon>Ecdysozoa</taxon>
        <taxon>Arthropoda</taxon>
        <taxon>Chelicerata</taxon>
        <taxon>Arachnida</taxon>
        <taxon>Acari</taxon>
        <taxon>Acariformes</taxon>
        <taxon>Sarcoptiformes</taxon>
        <taxon>Astigmata</taxon>
        <taxon>Psoroptidia</taxon>
        <taxon>Analgoidea</taxon>
        <taxon>Pyroglyphidae</taxon>
        <taxon>Dermatophagoidinae</taxon>
        <taxon>Dermatophagoides</taxon>
    </lineage>
</organism>
<name>A0A6P6Y902_DERPT</name>